<protein>
    <recommendedName>
        <fullName evidence="6">Piwi domain-containing protein</fullName>
    </recommendedName>
</protein>
<dbReference type="AlphaFoldDB" id="A0A2B7Y9H2"/>
<dbReference type="CDD" id="cd04657">
    <property type="entry name" value="Piwi_ago-like"/>
    <property type="match status" value="1"/>
</dbReference>
<dbReference type="InterPro" id="IPR012337">
    <property type="entry name" value="RNaseH-like_sf"/>
</dbReference>
<reference evidence="4 5" key="1">
    <citation type="submission" date="2017-10" db="EMBL/GenBank/DDBJ databases">
        <title>Comparative genomics in systemic dimorphic fungi from Ajellomycetaceae.</title>
        <authorList>
            <person name="Munoz J.F."/>
            <person name="Mcewen J.G."/>
            <person name="Clay O.K."/>
            <person name="Cuomo C.A."/>
        </authorList>
    </citation>
    <scope>NUCLEOTIDE SEQUENCE [LARGE SCALE GENOMIC DNA]</scope>
    <source>
        <strain evidence="4 5">UAMH5409</strain>
    </source>
</reference>
<dbReference type="Gene3D" id="2.170.260.10">
    <property type="entry name" value="paz domain"/>
    <property type="match status" value="1"/>
</dbReference>
<dbReference type="InterPro" id="IPR045246">
    <property type="entry name" value="Piwi_ago-like"/>
</dbReference>
<evidence type="ECO:0000259" key="2">
    <source>
        <dbReference type="PROSITE" id="PS50821"/>
    </source>
</evidence>
<dbReference type="PROSITE" id="PS50822">
    <property type="entry name" value="PIWI"/>
    <property type="match status" value="1"/>
</dbReference>
<dbReference type="PANTHER" id="PTHR22891">
    <property type="entry name" value="EUKARYOTIC TRANSLATION INITIATION FACTOR 2C"/>
    <property type="match status" value="1"/>
</dbReference>
<dbReference type="GO" id="GO:0003723">
    <property type="term" value="F:RNA binding"/>
    <property type="evidence" value="ECO:0007669"/>
    <property type="project" value="InterPro"/>
</dbReference>
<accession>A0A2B7Y9H2</accession>
<dbReference type="STRING" id="1447875.A0A2B7Y9H2"/>
<organism evidence="4 5">
    <name type="scientific">Helicocarpus griseus UAMH5409</name>
    <dbReference type="NCBI Taxonomy" id="1447875"/>
    <lineage>
        <taxon>Eukaryota</taxon>
        <taxon>Fungi</taxon>
        <taxon>Dikarya</taxon>
        <taxon>Ascomycota</taxon>
        <taxon>Pezizomycotina</taxon>
        <taxon>Eurotiomycetes</taxon>
        <taxon>Eurotiomycetidae</taxon>
        <taxon>Onygenales</taxon>
        <taxon>Ajellomycetaceae</taxon>
        <taxon>Helicocarpus</taxon>
    </lineage>
</organism>
<dbReference type="CDD" id="cd02846">
    <property type="entry name" value="PAZ_argonaute_like"/>
    <property type="match status" value="1"/>
</dbReference>
<feature type="compositionally biased region" description="Gly residues" evidence="1">
    <location>
        <begin position="13"/>
        <end position="32"/>
    </location>
</feature>
<dbReference type="EMBL" id="PDNB01000010">
    <property type="protein sequence ID" value="PGH17512.1"/>
    <property type="molecule type" value="Genomic_DNA"/>
</dbReference>
<dbReference type="Pfam" id="PF08699">
    <property type="entry name" value="ArgoL1"/>
    <property type="match status" value="1"/>
</dbReference>
<comment type="caution">
    <text evidence="4">The sequence shown here is derived from an EMBL/GenBank/DDBJ whole genome shotgun (WGS) entry which is preliminary data.</text>
</comment>
<dbReference type="SUPFAM" id="SSF53098">
    <property type="entry name" value="Ribonuclease H-like"/>
    <property type="match status" value="1"/>
</dbReference>
<dbReference type="InterPro" id="IPR032472">
    <property type="entry name" value="ArgoL2"/>
</dbReference>
<feature type="region of interest" description="Disordered" evidence="1">
    <location>
        <begin position="1"/>
        <end position="32"/>
    </location>
</feature>
<dbReference type="PROSITE" id="PS50821">
    <property type="entry name" value="PAZ"/>
    <property type="match status" value="1"/>
</dbReference>
<dbReference type="InterPro" id="IPR014811">
    <property type="entry name" value="ArgoL1"/>
</dbReference>
<name>A0A2B7Y9H2_9EURO</name>
<dbReference type="Pfam" id="PF02170">
    <property type="entry name" value="PAZ"/>
    <property type="match status" value="1"/>
</dbReference>
<dbReference type="InterPro" id="IPR003100">
    <property type="entry name" value="PAZ_dom"/>
</dbReference>
<dbReference type="SMART" id="SM01163">
    <property type="entry name" value="DUF1785"/>
    <property type="match status" value="1"/>
</dbReference>
<dbReference type="InterPro" id="IPR036085">
    <property type="entry name" value="PAZ_dom_sf"/>
</dbReference>
<dbReference type="Pfam" id="PF02171">
    <property type="entry name" value="Piwi"/>
    <property type="match status" value="1"/>
</dbReference>
<dbReference type="Pfam" id="PF16486">
    <property type="entry name" value="ArgoN"/>
    <property type="match status" value="1"/>
</dbReference>
<dbReference type="Proteomes" id="UP000223968">
    <property type="component" value="Unassembled WGS sequence"/>
</dbReference>
<dbReference type="Gene3D" id="3.40.50.2300">
    <property type="match status" value="1"/>
</dbReference>
<evidence type="ECO:0000313" key="4">
    <source>
        <dbReference type="EMBL" id="PGH17512.1"/>
    </source>
</evidence>
<feature type="domain" description="PAZ" evidence="2">
    <location>
        <begin position="307"/>
        <end position="433"/>
    </location>
</feature>
<dbReference type="InterPro" id="IPR036397">
    <property type="entry name" value="RNaseH_sf"/>
</dbReference>
<feature type="compositionally biased region" description="Gly residues" evidence="1">
    <location>
        <begin position="960"/>
        <end position="972"/>
    </location>
</feature>
<evidence type="ECO:0000313" key="5">
    <source>
        <dbReference type="Proteomes" id="UP000223968"/>
    </source>
</evidence>
<dbReference type="SMART" id="SM00950">
    <property type="entry name" value="Piwi"/>
    <property type="match status" value="1"/>
</dbReference>
<dbReference type="OrthoDB" id="10252740at2759"/>
<dbReference type="InterPro" id="IPR003165">
    <property type="entry name" value="Piwi"/>
</dbReference>
<dbReference type="Gene3D" id="3.30.420.10">
    <property type="entry name" value="Ribonuclease H-like superfamily/Ribonuclease H"/>
    <property type="match status" value="1"/>
</dbReference>
<feature type="compositionally biased region" description="Basic and acidic residues" evidence="1">
    <location>
        <begin position="973"/>
        <end position="982"/>
    </location>
</feature>
<gene>
    <name evidence="4" type="ORF">AJ79_01112</name>
</gene>
<dbReference type="SUPFAM" id="SSF101690">
    <property type="entry name" value="PAZ domain"/>
    <property type="match status" value="1"/>
</dbReference>
<evidence type="ECO:0008006" key="6">
    <source>
        <dbReference type="Google" id="ProtNLM"/>
    </source>
</evidence>
<feature type="domain" description="Piwi" evidence="3">
    <location>
        <begin position="612"/>
        <end position="934"/>
    </location>
</feature>
<evidence type="ECO:0000256" key="1">
    <source>
        <dbReference type="SAM" id="MobiDB-lite"/>
    </source>
</evidence>
<sequence length="995" mass="110179">MNRLSIADENRGAGHGGAGRGSRGDFGGGYEGGRGRGGGFSYPEIFSYPSGVVPQPNAAVKKIEDDIDKAVLALKATGRASKEPKLPQRPAFATQGSQVIQYANYFELAAKRDLSLYRYKIVFTPDHNQRLPTGRKAKQLVRLLIEQRFMGKYDKIATDFKANIISSMSLGFFEESFFEVEWREEDEDVTPENPRLLPVRLIPTGTLQLGELIDHLSSTDASSIFGGKEEVIQALNIIMGYYPKVAVNISNIGANKHFFIEETLVEKMNLIGGLEALRGFFVSARAATARILLNIQVKHAACFIEGKLPYLMREFFGVHGQDMQKLNRFLKGIRLKVTHTERTFTALGLATIDDGQNTRNRPIVPRTGAGARDVRFFKKETNAPIGTGKYMSVYDYFLETYGISLKQIDLPVVNIGSRQRPSYLPAEMCDVLPGQAPNTMLSPRQTAEMIKFAVCRPAQNAESINRIGPRILGATEPVAPTLRGFSLTVKPELITVPARVLQGPQVIYKSKETTNANFGSWNMYSNKFTFAKGLQDWACMWLKTPDDSNPVWRNSTDLNERSLKPFITKLKEVGMDVEIPGFYTLSDNEETIAENIRCALAVEEKKSKRPKLLFFILPVHTPLYNRIKYICDVEIGIHSVCVVAKKFAKPNNHQYFANVALKFNLKLGGINQTIDGERKLGLIHANKTMVVGIDVTHPSPGSSSNAPSIAAIVASIDNKLAQWPADLRIQTARQEMVSGLDDLLKSCLRLWARHHRNKYPENILVYRDGVSEGQYQLVLDQELPLLQAACRDLYPATDTKANLPRISIIIVGKRHNTRFFPSSAGDADRSSNPRNGTVVDRGVTDVRNWDFFLQSHSALQGTARPGHYYIAYDEIFRSPAAMSADRTIGNIADKVEALTHNMCYLFGRATKAVSICPPAYYADLVCTRARCYLTRLFEPGSVAGSVAGGKAAPRAVEQGQEGGEGGGGGGLGKGDEARESEVRVHELVKDSMFYI</sequence>
<feature type="compositionally biased region" description="Basic and acidic residues" evidence="1">
    <location>
        <begin position="1"/>
        <end position="12"/>
    </location>
</feature>
<evidence type="ECO:0000259" key="3">
    <source>
        <dbReference type="PROSITE" id="PS50822"/>
    </source>
</evidence>
<feature type="region of interest" description="Disordered" evidence="1">
    <location>
        <begin position="953"/>
        <end position="982"/>
    </location>
</feature>
<proteinExistence type="predicted"/>
<dbReference type="Pfam" id="PF16488">
    <property type="entry name" value="ArgoL2"/>
    <property type="match status" value="1"/>
</dbReference>
<keyword evidence="5" id="KW-1185">Reference proteome</keyword>
<dbReference type="InterPro" id="IPR032474">
    <property type="entry name" value="Argonaute_N"/>
</dbReference>